<proteinExistence type="predicted"/>
<dbReference type="Gene3D" id="1.10.260.40">
    <property type="entry name" value="lambda repressor-like DNA-binding domains"/>
    <property type="match status" value="1"/>
</dbReference>
<gene>
    <name evidence="2" type="ORF">GOQ27_06890</name>
</gene>
<reference evidence="2" key="1">
    <citation type="submission" date="2019-12" db="EMBL/GenBank/DDBJ databases">
        <title>Clostridiaceae gen. nov. sp. nov., isolated from sediment in Xinjiang, China.</title>
        <authorList>
            <person name="Zhang R."/>
        </authorList>
    </citation>
    <scope>NUCLEOTIDE SEQUENCE</scope>
    <source>
        <strain evidence="2">D2Q-11</strain>
    </source>
</reference>
<evidence type="ECO:0000313" key="3">
    <source>
        <dbReference type="Proteomes" id="UP000724672"/>
    </source>
</evidence>
<accession>A0A942UYZ6</accession>
<evidence type="ECO:0000259" key="1">
    <source>
        <dbReference type="PROSITE" id="PS50943"/>
    </source>
</evidence>
<protein>
    <submittedName>
        <fullName evidence="2">Helix-turn-helix transcriptional regulator</fullName>
    </submittedName>
</protein>
<feature type="domain" description="HTH cro/C1-type" evidence="1">
    <location>
        <begin position="7"/>
        <end position="62"/>
    </location>
</feature>
<dbReference type="EMBL" id="WSFT01000029">
    <property type="protein sequence ID" value="MBS4538182.1"/>
    <property type="molecule type" value="Genomic_DNA"/>
</dbReference>
<dbReference type="InterPro" id="IPR001387">
    <property type="entry name" value="Cro/C1-type_HTH"/>
</dbReference>
<dbReference type="SUPFAM" id="SSF47413">
    <property type="entry name" value="lambda repressor-like DNA-binding domains"/>
    <property type="match status" value="1"/>
</dbReference>
<dbReference type="GO" id="GO:0003677">
    <property type="term" value="F:DNA binding"/>
    <property type="evidence" value="ECO:0007669"/>
    <property type="project" value="InterPro"/>
</dbReference>
<dbReference type="PROSITE" id="PS50943">
    <property type="entry name" value="HTH_CROC1"/>
    <property type="match status" value="1"/>
</dbReference>
<dbReference type="SMART" id="SM00530">
    <property type="entry name" value="HTH_XRE"/>
    <property type="match status" value="1"/>
</dbReference>
<dbReference type="Pfam" id="PF13443">
    <property type="entry name" value="HTH_26"/>
    <property type="match status" value="1"/>
</dbReference>
<keyword evidence="3" id="KW-1185">Reference proteome</keyword>
<name>A0A942UYZ6_9FIRM</name>
<sequence length="104" mass="11940">MDKTEIIEKLIEEKNLNVRSAAIKADIPYTTLRSMLKRGIDNSSVGNVIKLCKALDITIDELERMSTQDDISTIAAHHDGDDFTEEELEEIKNFKEFIKSRRNQ</sequence>
<organism evidence="2 3">
    <name type="scientific">Anaeromonas frigoriresistens</name>
    <dbReference type="NCBI Taxonomy" id="2683708"/>
    <lineage>
        <taxon>Bacteria</taxon>
        <taxon>Bacillati</taxon>
        <taxon>Bacillota</taxon>
        <taxon>Tissierellia</taxon>
        <taxon>Tissierellales</taxon>
        <taxon>Thermohalobacteraceae</taxon>
        <taxon>Anaeromonas</taxon>
    </lineage>
</organism>
<evidence type="ECO:0000313" key="2">
    <source>
        <dbReference type="EMBL" id="MBS4538182.1"/>
    </source>
</evidence>
<dbReference type="Proteomes" id="UP000724672">
    <property type="component" value="Unassembled WGS sequence"/>
</dbReference>
<dbReference type="RefSeq" id="WP_203366110.1">
    <property type="nucleotide sequence ID" value="NZ_WSFT01000029.1"/>
</dbReference>
<dbReference type="CDD" id="cd00093">
    <property type="entry name" value="HTH_XRE"/>
    <property type="match status" value="1"/>
</dbReference>
<dbReference type="InterPro" id="IPR010982">
    <property type="entry name" value="Lambda_DNA-bd_dom_sf"/>
</dbReference>
<dbReference type="AlphaFoldDB" id="A0A942UYZ6"/>
<comment type="caution">
    <text evidence="2">The sequence shown here is derived from an EMBL/GenBank/DDBJ whole genome shotgun (WGS) entry which is preliminary data.</text>
</comment>